<dbReference type="PRINTS" id="PR01594">
    <property type="entry name" value="SECBCHAPRONE"/>
</dbReference>
<proteinExistence type="inferred from homology"/>
<comment type="similarity">
    <text evidence="1 6">Belongs to the SecB family.</text>
</comment>
<dbReference type="GO" id="GO:0015031">
    <property type="term" value="P:protein transport"/>
    <property type="evidence" value="ECO:0007669"/>
    <property type="project" value="UniProtKB-UniRule"/>
</dbReference>
<dbReference type="GO" id="GO:0051082">
    <property type="term" value="F:unfolded protein binding"/>
    <property type="evidence" value="ECO:0007669"/>
    <property type="project" value="InterPro"/>
</dbReference>
<keyword evidence="5 6" id="KW-0143">Chaperone</keyword>
<dbReference type="Proteomes" id="UP000646579">
    <property type="component" value="Unassembled WGS sequence"/>
</dbReference>
<keyword evidence="3 6" id="KW-0653">Protein transport</keyword>
<evidence type="ECO:0000313" key="9">
    <source>
        <dbReference type="Proteomes" id="UP000646579"/>
    </source>
</evidence>
<evidence type="ECO:0000256" key="3">
    <source>
        <dbReference type="ARBA" id="ARBA00022927"/>
    </source>
</evidence>
<evidence type="ECO:0000256" key="5">
    <source>
        <dbReference type="ARBA" id="ARBA00023186"/>
    </source>
</evidence>
<dbReference type="InterPro" id="IPR003708">
    <property type="entry name" value="SecB"/>
</dbReference>
<dbReference type="NCBIfam" id="TIGR00809">
    <property type="entry name" value="secB"/>
    <property type="match status" value="1"/>
</dbReference>
<keyword evidence="2 6" id="KW-0813">Transport</keyword>
<evidence type="ECO:0000256" key="4">
    <source>
        <dbReference type="ARBA" id="ARBA00023010"/>
    </source>
</evidence>
<keyword evidence="9" id="KW-1185">Reference proteome</keyword>
<dbReference type="SUPFAM" id="SSF54611">
    <property type="entry name" value="SecB-like"/>
    <property type="match status" value="1"/>
</dbReference>
<dbReference type="AlphaFoldDB" id="A0A918VT98"/>
<dbReference type="GO" id="GO:0051262">
    <property type="term" value="P:protein tetramerization"/>
    <property type="evidence" value="ECO:0007669"/>
    <property type="project" value="InterPro"/>
</dbReference>
<dbReference type="Gene3D" id="3.10.420.10">
    <property type="entry name" value="SecB-like"/>
    <property type="match status" value="1"/>
</dbReference>
<evidence type="ECO:0000256" key="1">
    <source>
        <dbReference type="ARBA" id="ARBA00009990"/>
    </source>
</evidence>
<gene>
    <name evidence="6 8" type="primary">secB</name>
    <name evidence="8" type="ORF">GCM10007989_18550</name>
</gene>
<comment type="subcellular location">
    <subcellularLocation>
        <location evidence="6">Cytoplasm</location>
    </subcellularLocation>
</comment>
<keyword evidence="6" id="KW-0963">Cytoplasm</keyword>
<dbReference type="PANTHER" id="PTHR36918:SF1">
    <property type="entry name" value="PROTEIN-EXPORT PROTEIN SECB"/>
    <property type="match status" value="1"/>
</dbReference>
<dbReference type="GO" id="GO:0006457">
    <property type="term" value="P:protein folding"/>
    <property type="evidence" value="ECO:0007669"/>
    <property type="project" value="UniProtKB-UniRule"/>
</dbReference>
<comment type="subunit">
    <text evidence="6">Homotetramer, a dimer of dimers. One homotetramer interacts with 1 SecA dimer.</text>
</comment>
<comment type="function">
    <text evidence="6">One of the proteins required for the normal export of preproteins out of the cell cytoplasm. It is a molecular chaperone that binds to a subset of precursor proteins, maintaining them in a translocation-competent state. It also specifically binds to its receptor SecA.</text>
</comment>
<name>A0A918VT98_9HYPH</name>
<dbReference type="RefSeq" id="WP_189425407.1">
    <property type="nucleotide sequence ID" value="NZ_BMZE01000002.1"/>
</dbReference>
<dbReference type="GO" id="GO:0005737">
    <property type="term" value="C:cytoplasm"/>
    <property type="evidence" value="ECO:0007669"/>
    <property type="project" value="UniProtKB-SubCell"/>
</dbReference>
<sequence length="181" mass="19248">MADENQAANAAGGGAGTAGNTPALNLIGQYIRDLSFENPGAPGSIMLGGANPAFNVSISVGVKKQSDDTYAVELNLNAKAHREETLLFNIELVYGGVFRIKNVPENQLSPLLMVECPRLIFPFARQVLANVTQNGGFPPLMMEPVDFFAIYRQNLAKLAEQRKGEASTDAANATPGDAKPN</sequence>
<evidence type="ECO:0000256" key="2">
    <source>
        <dbReference type="ARBA" id="ARBA00022448"/>
    </source>
</evidence>
<dbReference type="InterPro" id="IPR035958">
    <property type="entry name" value="SecB-like_sf"/>
</dbReference>
<dbReference type="HAMAP" id="MF_00821">
    <property type="entry name" value="SecB"/>
    <property type="match status" value="1"/>
</dbReference>
<evidence type="ECO:0000313" key="8">
    <source>
        <dbReference type="EMBL" id="GHA23360.1"/>
    </source>
</evidence>
<dbReference type="Pfam" id="PF02556">
    <property type="entry name" value="SecB"/>
    <property type="match status" value="1"/>
</dbReference>
<reference evidence="8" key="2">
    <citation type="submission" date="2020-09" db="EMBL/GenBank/DDBJ databases">
        <authorList>
            <person name="Sun Q."/>
            <person name="Kim S."/>
        </authorList>
    </citation>
    <scope>NUCLEOTIDE SEQUENCE</scope>
    <source>
        <strain evidence="8">KCTC 32437</strain>
    </source>
</reference>
<keyword evidence="4 6" id="KW-0811">Translocation</keyword>
<evidence type="ECO:0000256" key="7">
    <source>
        <dbReference type="SAM" id="MobiDB-lite"/>
    </source>
</evidence>
<comment type="caution">
    <text evidence="8">The sequence shown here is derived from an EMBL/GenBank/DDBJ whole genome shotgun (WGS) entry which is preliminary data.</text>
</comment>
<reference evidence="8" key="1">
    <citation type="journal article" date="2014" name="Int. J. Syst. Evol. Microbiol.">
        <title>Complete genome sequence of Corynebacterium casei LMG S-19264T (=DSM 44701T), isolated from a smear-ripened cheese.</title>
        <authorList>
            <consortium name="US DOE Joint Genome Institute (JGI-PGF)"/>
            <person name="Walter F."/>
            <person name="Albersmeier A."/>
            <person name="Kalinowski J."/>
            <person name="Ruckert C."/>
        </authorList>
    </citation>
    <scope>NUCLEOTIDE SEQUENCE</scope>
    <source>
        <strain evidence="8">KCTC 32437</strain>
    </source>
</reference>
<accession>A0A918VT98</accession>
<protein>
    <recommendedName>
        <fullName evidence="6">Protein-export protein SecB</fullName>
    </recommendedName>
</protein>
<evidence type="ECO:0000256" key="6">
    <source>
        <dbReference type="HAMAP-Rule" id="MF_00821"/>
    </source>
</evidence>
<dbReference type="NCBIfam" id="NF004392">
    <property type="entry name" value="PRK05751.1-3"/>
    <property type="match status" value="1"/>
</dbReference>
<organism evidence="8 9">
    <name type="scientific">Devosia pacifica</name>
    <dbReference type="NCBI Taxonomy" id="1335967"/>
    <lineage>
        <taxon>Bacteria</taxon>
        <taxon>Pseudomonadati</taxon>
        <taxon>Pseudomonadota</taxon>
        <taxon>Alphaproteobacteria</taxon>
        <taxon>Hyphomicrobiales</taxon>
        <taxon>Devosiaceae</taxon>
        <taxon>Devosia</taxon>
    </lineage>
</organism>
<dbReference type="PANTHER" id="PTHR36918">
    <property type="match status" value="1"/>
</dbReference>
<dbReference type="EMBL" id="BMZE01000002">
    <property type="protein sequence ID" value="GHA23360.1"/>
    <property type="molecule type" value="Genomic_DNA"/>
</dbReference>
<feature type="region of interest" description="Disordered" evidence="7">
    <location>
        <begin position="162"/>
        <end position="181"/>
    </location>
</feature>